<dbReference type="EMBL" id="JAMZMK010002421">
    <property type="protein sequence ID" value="KAI7754828.1"/>
    <property type="molecule type" value="Genomic_DNA"/>
</dbReference>
<dbReference type="PANTHER" id="PTHR32002">
    <property type="entry name" value="PROTEIN NLP8"/>
    <property type="match status" value="1"/>
</dbReference>
<protein>
    <recommendedName>
        <fullName evidence="3">PB1 domain-containing protein</fullName>
    </recommendedName>
</protein>
<accession>A0AAD5GX35</accession>
<sequence length="233" mass="26550">MESKINNVMRKFDFKGQAGSLQYWEYKQVGQKKVLSLVGQPILSTQGQKGLKNYRKRSFNYTNASVGPDTEVDQEWLAGLAAQKRVPRQRTSRDPNQILGQLVVPVFSYQGADEKFVGVIELTTALPKTSYDEEFNQIQNLLKNENLTKPLENTIKVIYGDDIYKFQLPLPSGIADVWENMKMRNSEVNQKTFRLECEDGSGYLICISSDDDLRARIANSSTKAIYMFLKRGD</sequence>
<gene>
    <name evidence="1" type="ORF">M8C21_018921</name>
</gene>
<evidence type="ECO:0000313" key="2">
    <source>
        <dbReference type="Proteomes" id="UP001206925"/>
    </source>
</evidence>
<reference evidence="1" key="1">
    <citation type="submission" date="2022-06" db="EMBL/GenBank/DDBJ databases">
        <title>Uncovering the hologenomic basis of an extraordinary plant invasion.</title>
        <authorList>
            <person name="Bieker V.C."/>
            <person name="Martin M.D."/>
            <person name="Gilbert T."/>
            <person name="Hodgins K."/>
            <person name="Battlay P."/>
            <person name="Petersen B."/>
            <person name="Wilson J."/>
        </authorList>
    </citation>
    <scope>NUCLEOTIDE SEQUENCE</scope>
    <source>
        <strain evidence="1">AA19_3_7</strain>
        <tissue evidence="1">Leaf</tissue>
    </source>
</reference>
<evidence type="ECO:0008006" key="3">
    <source>
        <dbReference type="Google" id="ProtNLM"/>
    </source>
</evidence>
<dbReference type="PANTHER" id="PTHR32002:SF35">
    <property type="entry name" value="PROTEIN NLP6"/>
    <property type="match status" value="1"/>
</dbReference>
<dbReference type="Proteomes" id="UP001206925">
    <property type="component" value="Unassembled WGS sequence"/>
</dbReference>
<dbReference type="AlphaFoldDB" id="A0AAD5GX35"/>
<dbReference type="SUPFAM" id="SSF54277">
    <property type="entry name" value="CAD &amp; PB1 domains"/>
    <property type="match status" value="1"/>
</dbReference>
<organism evidence="1 2">
    <name type="scientific">Ambrosia artemisiifolia</name>
    <name type="common">Common ragweed</name>
    <dbReference type="NCBI Taxonomy" id="4212"/>
    <lineage>
        <taxon>Eukaryota</taxon>
        <taxon>Viridiplantae</taxon>
        <taxon>Streptophyta</taxon>
        <taxon>Embryophyta</taxon>
        <taxon>Tracheophyta</taxon>
        <taxon>Spermatophyta</taxon>
        <taxon>Magnoliopsida</taxon>
        <taxon>eudicotyledons</taxon>
        <taxon>Gunneridae</taxon>
        <taxon>Pentapetalae</taxon>
        <taxon>asterids</taxon>
        <taxon>campanulids</taxon>
        <taxon>Asterales</taxon>
        <taxon>Asteraceae</taxon>
        <taxon>Asteroideae</taxon>
        <taxon>Heliantheae alliance</taxon>
        <taxon>Heliantheae</taxon>
        <taxon>Ambrosia</taxon>
    </lineage>
</organism>
<dbReference type="GO" id="GO:0003700">
    <property type="term" value="F:DNA-binding transcription factor activity"/>
    <property type="evidence" value="ECO:0007669"/>
    <property type="project" value="InterPro"/>
</dbReference>
<evidence type="ECO:0000313" key="1">
    <source>
        <dbReference type="EMBL" id="KAI7754828.1"/>
    </source>
</evidence>
<proteinExistence type="predicted"/>
<name>A0AAD5GX35_AMBAR</name>
<comment type="caution">
    <text evidence="1">The sequence shown here is derived from an EMBL/GenBank/DDBJ whole genome shotgun (WGS) entry which is preliminary data.</text>
</comment>
<dbReference type="InterPro" id="IPR045012">
    <property type="entry name" value="NLP"/>
</dbReference>
<keyword evidence="2" id="KW-1185">Reference proteome</keyword>